<evidence type="ECO:0000256" key="1">
    <source>
        <dbReference type="ARBA" id="ARBA00004141"/>
    </source>
</evidence>
<comment type="subcellular location">
    <subcellularLocation>
        <location evidence="1">Membrane</location>
        <topology evidence="1">Multi-pass membrane protein</topology>
    </subcellularLocation>
</comment>
<keyword evidence="6" id="KW-0479">Metal-binding</keyword>
<dbReference type="Pfam" id="PF00420">
    <property type="entry name" value="Oxidored_q2"/>
    <property type="match status" value="1"/>
</dbReference>
<evidence type="ECO:0000256" key="9">
    <source>
        <dbReference type="ARBA" id="ARBA00023014"/>
    </source>
</evidence>
<evidence type="ECO:0000259" key="13">
    <source>
        <dbReference type="PROSITE" id="PS51379"/>
    </source>
</evidence>
<dbReference type="EMBL" id="JAVXUP010000868">
    <property type="protein sequence ID" value="KAK3019575.1"/>
    <property type="molecule type" value="Genomic_DNA"/>
</dbReference>
<dbReference type="InterPro" id="IPR017896">
    <property type="entry name" value="4Fe4S_Fe-S-bd"/>
</dbReference>
<keyword evidence="10" id="KW-0793">Thylakoid</keyword>
<keyword evidence="5 12" id="KW-0812">Transmembrane</keyword>
<evidence type="ECO:0000256" key="12">
    <source>
        <dbReference type="SAM" id="Phobius"/>
    </source>
</evidence>
<dbReference type="Gene3D" id="3.30.70.20">
    <property type="match status" value="1"/>
</dbReference>
<evidence type="ECO:0000256" key="2">
    <source>
        <dbReference type="ARBA" id="ARBA00022485"/>
    </source>
</evidence>
<dbReference type="GO" id="GO:0015979">
    <property type="term" value="P:photosynthesis"/>
    <property type="evidence" value="ECO:0007669"/>
    <property type="project" value="TreeGrafter"/>
</dbReference>
<dbReference type="GO" id="GO:0051539">
    <property type="term" value="F:4 iron, 4 sulfur cluster binding"/>
    <property type="evidence" value="ECO:0007669"/>
    <property type="project" value="UniProtKB-KW"/>
</dbReference>
<dbReference type="Proteomes" id="UP001188597">
    <property type="component" value="Unassembled WGS sequence"/>
</dbReference>
<keyword evidence="2" id="KW-0004">4Fe-4S</keyword>
<name>A0AA89AXU5_9ASTE</name>
<dbReference type="Pfam" id="PF00037">
    <property type="entry name" value="Fer4"/>
    <property type="match status" value="1"/>
</dbReference>
<dbReference type="SUPFAM" id="SSF54862">
    <property type="entry name" value="4Fe-4S ferredoxins"/>
    <property type="match status" value="1"/>
</dbReference>
<dbReference type="PROSITE" id="PS00198">
    <property type="entry name" value="4FE4S_FER_1"/>
    <property type="match status" value="1"/>
</dbReference>
<dbReference type="GO" id="GO:0009534">
    <property type="term" value="C:chloroplast thylakoid"/>
    <property type="evidence" value="ECO:0007669"/>
    <property type="project" value="TreeGrafter"/>
</dbReference>
<accession>A0AA89AXU5</accession>
<evidence type="ECO:0000256" key="7">
    <source>
        <dbReference type="ARBA" id="ARBA00022989"/>
    </source>
</evidence>
<evidence type="ECO:0000256" key="11">
    <source>
        <dbReference type="ARBA" id="ARBA00023136"/>
    </source>
</evidence>
<feature type="domain" description="4Fe-4S ferredoxin-type" evidence="13">
    <location>
        <begin position="53"/>
        <end position="83"/>
    </location>
</feature>
<feature type="transmembrane region" description="Helical" evidence="12">
    <location>
        <begin position="33"/>
        <end position="58"/>
    </location>
</feature>
<evidence type="ECO:0000256" key="6">
    <source>
        <dbReference type="ARBA" id="ARBA00022723"/>
    </source>
</evidence>
<sequence length="220" mass="25527">MLQLSLTKKEIQKENLYASFLSNFFDSRQLKGAIFYIFVIAIAAAEAAIGLAIVSSIYRNRKSTRCTQCVQACPTDVLEMIPWDGCKAKQIAFAPRTEDCVGCKRCESACPTYFLNVRVYLHETTCSIGLDNPLIQLVENYKWIDFFLFPLEIRNIWTFYKTHFTNGIHHYFSYFSGSAIYSRFSIIPFPNVSNVRRSNRIFSSQDLLLFFIMWELELIH</sequence>
<organism evidence="14 15">
    <name type="scientific">Escallonia herrerae</name>
    <dbReference type="NCBI Taxonomy" id="1293975"/>
    <lineage>
        <taxon>Eukaryota</taxon>
        <taxon>Viridiplantae</taxon>
        <taxon>Streptophyta</taxon>
        <taxon>Embryophyta</taxon>
        <taxon>Tracheophyta</taxon>
        <taxon>Spermatophyta</taxon>
        <taxon>Magnoliopsida</taxon>
        <taxon>eudicotyledons</taxon>
        <taxon>Gunneridae</taxon>
        <taxon>Pentapetalae</taxon>
        <taxon>asterids</taxon>
        <taxon>campanulids</taxon>
        <taxon>Escalloniales</taxon>
        <taxon>Escalloniaceae</taxon>
        <taxon>Escallonia</taxon>
    </lineage>
</organism>
<dbReference type="InterPro" id="IPR039428">
    <property type="entry name" value="NUOK/Mnh_C1-like"/>
</dbReference>
<dbReference type="PANTHER" id="PTHR24960:SF79">
    <property type="entry name" value="PHOTOSYSTEM I IRON-SULFUR CENTER"/>
    <property type="match status" value="1"/>
</dbReference>
<comment type="caution">
    <text evidence="14">The sequence shown here is derived from an EMBL/GenBank/DDBJ whole genome shotgun (WGS) entry which is preliminary data.</text>
</comment>
<keyword evidence="7 12" id="KW-1133">Transmembrane helix</keyword>
<keyword evidence="3" id="KW-0150">Chloroplast</keyword>
<evidence type="ECO:0000256" key="4">
    <source>
        <dbReference type="ARBA" id="ARBA00022640"/>
    </source>
</evidence>
<evidence type="ECO:0000256" key="3">
    <source>
        <dbReference type="ARBA" id="ARBA00022528"/>
    </source>
</evidence>
<dbReference type="GO" id="GO:0016020">
    <property type="term" value="C:membrane"/>
    <property type="evidence" value="ECO:0007669"/>
    <property type="project" value="UniProtKB-SubCell"/>
</dbReference>
<keyword evidence="9" id="KW-0411">Iron-sulfur</keyword>
<proteinExistence type="predicted"/>
<dbReference type="PROSITE" id="PS51379">
    <property type="entry name" value="4FE4S_FER_2"/>
    <property type="match status" value="2"/>
</dbReference>
<dbReference type="AlphaFoldDB" id="A0AA89AXU5"/>
<dbReference type="InterPro" id="IPR050157">
    <property type="entry name" value="PSI_iron-sulfur_center"/>
</dbReference>
<evidence type="ECO:0000256" key="5">
    <source>
        <dbReference type="ARBA" id="ARBA00022692"/>
    </source>
</evidence>
<keyword evidence="15" id="KW-1185">Reference proteome</keyword>
<protein>
    <recommendedName>
        <fullName evidence="13">4Fe-4S ferredoxin-type domain-containing protein</fullName>
    </recommendedName>
</protein>
<keyword evidence="8" id="KW-0408">Iron</keyword>
<reference evidence="14" key="1">
    <citation type="submission" date="2022-12" db="EMBL/GenBank/DDBJ databases">
        <title>Draft genome assemblies for two species of Escallonia (Escalloniales).</title>
        <authorList>
            <person name="Chanderbali A."/>
            <person name="Dervinis C."/>
            <person name="Anghel I."/>
            <person name="Soltis D."/>
            <person name="Soltis P."/>
            <person name="Zapata F."/>
        </authorList>
    </citation>
    <scope>NUCLEOTIDE SEQUENCE</scope>
    <source>
        <strain evidence="14">UCBG64.0493</strain>
        <tissue evidence="14">Leaf</tissue>
    </source>
</reference>
<gene>
    <name evidence="14" type="ORF">RJ639_003642</name>
</gene>
<evidence type="ECO:0000313" key="14">
    <source>
        <dbReference type="EMBL" id="KAK3019575.1"/>
    </source>
</evidence>
<feature type="domain" description="4Fe-4S ferredoxin-type" evidence="13">
    <location>
        <begin position="89"/>
        <end position="120"/>
    </location>
</feature>
<feature type="non-terminal residue" evidence="14">
    <location>
        <position position="1"/>
    </location>
</feature>
<evidence type="ECO:0000313" key="15">
    <source>
        <dbReference type="Proteomes" id="UP001188597"/>
    </source>
</evidence>
<keyword evidence="11 12" id="KW-0472">Membrane</keyword>
<keyword evidence="4" id="KW-0934">Plastid</keyword>
<evidence type="ECO:0000256" key="10">
    <source>
        <dbReference type="ARBA" id="ARBA00023078"/>
    </source>
</evidence>
<evidence type="ECO:0000256" key="8">
    <source>
        <dbReference type="ARBA" id="ARBA00023004"/>
    </source>
</evidence>
<dbReference type="GO" id="GO:0046872">
    <property type="term" value="F:metal ion binding"/>
    <property type="evidence" value="ECO:0007669"/>
    <property type="project" value="UniProtKB-KW"/>
</dbReference>
<dbReference type="InterPro" id="IPR017900">
    <property type="entry name" value="4Fe4S_Fe_S_CS"/>
</dbReference>
<dbReference type="PANTHER" id="PTHR24960">
    <property type="entry name" value="PHOTOSYSTEM I IRON-SULFUR CENTER-RELATED"/>
    <property type="match status" value="1"/>
</dbReference>